<evidence type="ECO:0000256" key="5">
    <source>
        <dbReference type="ARBA" id="ARBA00023098"/>
    </source>
</evidence>
<feature type="compositionally biased region" description="Low complexity" evidence="9">
    <location>
        <begin position="422"/>
        <end position="432"/>
    </location>
</feature>
<feature type="compositionally biased region" description="Pro residues" evidence="9">
    <location>
        <begin position="17"/>
        <end position="26"/>
    </location>
</feature>
<dbReference type="OMA" id="HNISQTY"/>
<keyword evidence="2 7" id="KW-0378">Hydrolase</keyword>
<evidence type="ECO:0000259" key="10">
    <source>
        <dbReference type="PROSITE" id="PS51635"/>
    </source>
</evidence>
<feature type="compositionally biased region" description="Pro residues" evidence="9">
    <location>
        <begin position="433"/>
        <end position="443"/>
    </location>
</feature>
<dbReference type="FunFam" id="3.40.1090.10:FF:000005">
    <property type="entry name" value="Patatin"/>
    <property type="match status" value="2"/>
</dbReference>
<feature type="active site" description="Proton acceptor" evidence="7">
    <location>
        <position position="645"/>
    </location>
</feature>
<evidence type="ECO:0000256" key="4">
    <source>
        <dbReference type="ARBA" id="ARBA00022963"/>
    </source>
</evidence>
<dbReference type="PANTHER" id="PTHR32176:SF27">
    <property type="entry name" value="PATATIN"/>
    <property type="match status" value="1"/>
</dbReference>
<dbReference type="InterPro" id="IPR016035">
    <property type="entry name" value="Acyl_Trfase/lysoPLipase"/>
</dbReference>
<protein>
    <recommendedName>
        <fullName evidence="8">Patatin</fullName>
        <ecNumber evidence="8">3.1.1.-</ecNumber>
    </recommendedName>
</protein>
<reference evidence="11" key="2">
    <citation type="submission" date="2018-04" db="EMBL/GenBank/DDBJ databases">
        <title>OnivRS2 (Oryza nivara Reference Sequence Version 2).</title>
        <authorList>
            <person name="Zhang J."/>
            <person name="Kudrna D."/>
            <person name="Lee S."/>
            <person name="Talag J."/>
            <person name="Rajasekar S."/>
            <person name="Welchert J."/>
            <person name="Hsing Y.-I."/>
            <person name="Wing R.A."/>
        </authorList>
    </citation>
    <scope>NUCLEOTIDE SEQUENCE [LARGE SCALE GENOMIC DNA]</scope>
    <source>
        <strain evidence="11">SL10</strain>
    </source>
</reference>
<feature type="domain" description="PNPLA" evidence="10">
    <location>
        <begin position="451"/>
        <end position="658"/>
    </location>
</feature>
<evidence type="ECO:0000313" key="11">
    <source>
        <dbReference type="EnsemblPlants" id="ONIVA11G19590.1"/>
    </source>
</evidence>
<evidence type="ECO:0000256" key="7">
    <source>
        <dbReference type="PROSITE-ProRule" id="PRU01161"/>
    </source>
</evidence>
<sequence length="839" mass="91315">MASNGEATTGSETAAPVPVPEPTPPPCQGRLITVLSIDGGGIRGLIPATILACLEAKLQELDGPEARIADYFDVIAGTSTGALITSMLAAPDDDRRPLFAAGDLTNFYLENGPKIFPQRRVGFLTPVANLIGVVRGPKYDGSFLHDKIKSLTHDVTISNTVTNIVVPAFDVKYLQPIIFSTYEAKNEPLKNAHLSDICISTSAAPTYFPAHFFKTTDVSSGKSREFHLIDGGVAANNPTMVAMSMISKEVLRENQDFKLGKPADYKHYLVISIGTGTAKMAEKYTAPACAKWGVLRWLYDGGFTPLIDIFTHASADMVDIHASVLFQSLCCEKSYLRIQDDSLEGHTSSVDIATKENMEALIKIGKDLLTKRVARVNIDTGVYEPVDGEGTNEEALARFAKKLSEERRLRRNNLTFMASNGEATTESETAAPAPVPEPTPPPCQGRLITVLSIDGGGIRGIIPATILACLEAKLQELDGPEARIADYFDVIAGTSTGALITSMLAAPDDNRRPLFAADDLTKFYLENGPKIFPQRRVGFLTPVANLIGVVRGPKYDGSFLHDKIKSLTHDVTIADTVTNIVVPAFDVKYLQPIIFSTYEAKNEPLKNAHLSDICISTSAAPTYFPAHFFKTTSPSGESREFHLIDRGVAANNPIPSIYHLTMVAMSMISKEVLRENQDFKLGKPADYRHYLVISIGTGTATMAEKYTAPACAKWGVLRWLYDSGFTPLIDIFSHASADMVDIHASVLFQSLSCEKSYLRIQDDSLVGHTSSVDIATEENMEALIGIGKDLLKKPVARVNIDTGVHEPVDGEGTNEEALARFAKKLSEERRLRRNNLNSS</sequence>
<feature type="active site" description="Nucleophile" evidence="7">
    <location>
        <position position="79"/>
    </location>
</feature>
<evidence type="ECO:0000256" key="8">
    <source>
        <dbReference type="RuleBase" id="RU361262"/>
    </source>
</evidence>
<comment type="caution">
    <text evidence="7">Lacks conserved residue(s) required for the propagation of feature annotation.</text>
</comment>
<accession>A0A0E0J487</accession>
<comment type="domain">
    <text evidence="8">The nitrogen atoms of the two glycine residues in the GGXR motif define the oxyanion hole, and stabilize the oxyanion that forms during the nucleophilic attack by the catalytic serine during substrate cleavage.</text>
</comment>
<keyword evidence="4 7" id="KW-0442">Lipid degradation</keyword>
<dbReference type="EC" id="3.1.1.-" evidence="8"/>
<comment type="function">
    <text evidence="8">Lipolytic acyl hydrolase (LAH).</text>
</comment>
<reference evidence="11" key="1">
    <citation type="submission" date="2015-04" db="UniProtKB">
        <authorList>
            <consortium name="EnsemblPlants"/>
        </authorList>
    </citation>
    <scope>IDENTIFICATION</scope>
    <source>
        <strain evidence="11">SL10</strain>
    </source>
</reference>
<dbReference type="STRING" id="4536.A0A0E0J487"/>
<evidence type="ECO:0000256" key="2">
    <source>
        <dbReference type="ARBA" id="ARBA00022801"/>
    </source>
</evidence>
<dbReference type="GO" id="GO:0047372">
    <property type="term" value="F:monoacylglycerol lipase activity"/>
    <property type="evidence" value="ECO:0007669"/>
    <property type="project" value="TreeGrafter"/>
</dbReference>
<feature type="short sequence motif" description="GXSXG" evidence="7">
    <location>
        <begin position="77"/>
        <end position="81"/>
    </location>
</feature>
<keyword evidence="5 7" id="KW-0443">Lipid metabolism</keyword>
<feature type="region of interest" description="Disordered" evidence="9">
    <location>
        <begin position="1"/>
        <end position="26"/>
    </location>
</feature>
<keyword evidence="12" id="KW-1185">Reference proteome</keyword>
<feature type="short sequence motif" description="GXSXG" evidence="7">
    <location>
        <begin position="493"/>
        <end position="497"/>
    </location>
</feature>
<feature type="short sequence motif" description="GXGXXG" evidence="7">
    <location>
        <begin position="455"/>
        <end position="460"/>
    </location>
</feature>
<dbReference type="Pfam" id="PF01734">
    <property type="entry name" value="Patatin"/>
    <property type="match status" value="2"/>
</dbReference>
<dbReference type="PANTHER" id="PTHR32176">
    <property type="entry name" value="XYLOSE ISOMERASE"/>
    <property type="match status" value="1"/>
</dbReference>
<dbReference type="GO" id="GO:0016042">
    <property type="term" value="P:lipid catabolic process"/>
    <property type="evidence" value="ECO:0007669"/>
    <property type="project" value="UniProtKB-UniRule"/>
</dbReference>
<evidence type="ECO:0000256" key="3">
    <source>
        <dbReference type="ARBA" id="ARBA00022821"/>
    </source>
</evidence>
<dbReference type="Gene3D" id="3.40.1090.10">
    <property type="entry name" value="Cytosolic phospholipase A2 catalytic domain"/>
    <property type="match status" value="2"/>
</dbReference>
<comment type="similarity">
    <text evidence="1 8">Belongs to the patatin family.</text>
</comment>
<name>A0A0E0J487_ORYNI</name>
<evidence type="ECO:0000256" key="1">
    <source>
        <dbReference type="ARBA" id="ARBA00010240"/>
    </source>
</evidence>
<organism evidence="11">
    <name type="scientific">Oryza nivara</name>
    <name type="common">Indian wild rice</name>
    <name type="synonym">Oryza sativa f. spontanea</name>
    <dbReference type="NCBI Taxonomy" id="4536"/>
    <lineage>
        <taxon>Eukaryota</taxon>
        <taxon>Viridiplantae</taxon>
        <taxon>Streptophyta</taxon>
        <taxon>Embryophyta</taxon>
        <taxon>Tracheophyta</taxon>
        <taxon>Spermatophyta</taxon>
        <taxon>Magnoliopsida</taxon>
        <taxon>Liliopsida</taxon>
        <taxon>Poales</taxon>
        <taxon>Poaceae</taxon>
        <taxon>BOP clade</taxon>
        <taxon>Oryzoideae</taxon>
        <taxon>Oryzeae</taxon>
        <taxon>Oryzinae</taxon>
        <taxon>Oryza</taxon>
    </lineage>
</organism>
<comment type="function">
    <text evidence="6">Possesses non-specific lipolytic acyl hydrolase (LAH) activity. Hydrolyzes phospholipids as well as galactolipids. May play a role in disease resistance.</text>
</comment>
<dbReference type="InterPro" id="IPR002641">
    <property type="entry name" value="PNPLA_dom"/>
</dbReference>
<feature type="active site" description="Proton acceptor" evidence="7">
    <location>
        <position position="230"/>
    </location>
</feature>
<dbReference type="Proteomes" id="UP000006591">
    <property type="component" value="Chromosome 11"/>
</dbReference>
<dbReference type="HOGENOM" id="CLU_016591_0_0_1"/>
<evidence type="ECO:0000256" key="6">
    <source>
        <dbReference type="ARBA" id="ARBA00025642"/>
    </source>
</evidence>
<dbReference type="eggNOG" id="KOG0513">
    <property type="taxonomic scope" value="Eukaryota"/>
</dbReference>
<evidence type="ECO:0000256" key="9">
    <source>
        <dbReference type="SAM" id="MobiDB-lite"/>
    </source>
</evidence>
<dbReference type="GO" id="GO:0004620">
    <property type="term" value="F:phospholipase activity"/>
    <property type="evidence" value="ECO:0007669"/>
    <property type="project" value="TreeGrafter"/>
</dbReference>
<dbReference type="CDD" id="cd07214">
    <property type="entry name" value="Pat17_isozyme_like"/>
    <property type="match status" value="2"/>
</dbReference>
<proteinExistence type="inferred from homology"/>
<dbReference type="SUPFAM" id="SSF52151">
    <property type="entry name" value="FabD/lysophospholipase-like"/>
    <property type="match status" value="2"/>
</dbReference>
<keyword evidence="3" id="KW-0611">Plant defense</keyword>
<feature type="domain" description="PNPLA" evidence="10">
    <location>
        <begin position="35"/>
        <end position="243"/>
    </location>
</feature>
<evidence type="ECO:0000313" key="12">
    <source>
        <dbReference type="Proteomes" id="UP000006591"/>
    </source>
</evidence>
<dbReference type="AlphaFoldDB" id="A0A0E0J487"/>
<feature type="short sequence motif" description="GXGXXG" evidence="7">
    <location>
        <begin position="39"/>
        <end position="44"/>
    </location>
</feature>
<dbReference type="EnsemblPlants" id="ONIVA11G19590.1">
    <property type="protein sequence ID" value="ONIVA11G19590.1"/>
    <property type="gene ID" value="ONIVA11G19590"/>
</dbReference>
<feature type="short sequence motif" description="DGA/G" evidence="7">
    <location>
        <begin position="230"/>
        <end position="232"/>
    </location>
</feature>
<dbReference type="GO" id="GO:0006952">
    <property type="term" value="P:defense response"/>
    <property type="evidence" value="ECO:0007669"/>
    <property type="project" value="UniProtKB-KW"/>
</dbReference>
<feature type="region of interest" description="Disordered" evidence="9">
    <location>
        <begin position="416"/>
        <end position="443"/>
    </location>
</feature>
<feature type="compositionally biased region" description="Polar residues" evidence="9">
    <location>
        <begin position="1"/>
        <end position="11"/>
    </location>
</feature>
<dbReference type="Gramene" id="ONIVA11G19590.1">
    <property type="protein sequence ID" value="ONIVA11G19590.1"/>
    <property type="gene ID" value="ONIVA11G19590"/>
</dbReference>
<dbReference type="PROSITE" id="PS51635">
    <property type="entry name" value="PNPLA"/>
    <property type="match status" value="2"/>
</dbReference>
<feature type="active site" description="Nucleophile" evidence="7">
    <location>
        <position position="495"/>
    </location>
</feature>